<dbReference type="PANTHER" id="PTHR45648:SF85">
    <property type="entry name" value="A, PUTATIVE (AFU_ORTHOLOGUE AFUA_2G10760)-RELATED"/>
    <property type="match status" value="1"/>
</dbReference>
<dbReference type="GO" id="GO:0016788">
    <property type="term" value="F:hydrolase activity, acting on ester bonds"/>
    <property type="evidence" value="ECO:0007669"/>
    <property type="project" value="InterPro"/>
</dbReference>
<dbReference type="PANTHER" id="PTHR45648">
    <property type="entry name" value="GDSL LIPASE/ACYLHYDROLASE FAMILY PROTEIN (AFU_ORTHOLOGUE AFUA_4G14700)"/>
    <property type="match status" value="1"/>
</dbReference>
<keyword evidence="1" id="KW-0378">Hydrolase</keyword>
<evidence type="ECO:0000313" key="3">
    <source>
        <dbReference type="EMBL" id="CAF9905703.1"/>
    </source>
</evidence>
<reference evidence="3" key="1">
    <citation type="submission" date="2021-03" db="EMBL/GenBank/DDBJ databases">
        <authorList>
            <person name="Tagirdzhanova G."/>
        </authorList>
    </citation>
    <scope>NUCLEOTIDE SEQUENCE</scope>
</reference>
<proteinExistence type="predicted"/>
<feature type="transmembrane region" description="Helical" evidence="2">
    <location>
        <begin position="36"/>
        <end position="53"/>
    </location>
</feature>
<keyword evidence="2" id="KW-0812">Transmembrane</keyword>
<dbReference type="InterPro" id="IPR051058">
    <property type="entry name" value="GDSL_Est/Lipase"/>
</dbReference>
<dbReference type="SUPFAM" id="SSF52266">
    <property type="entry name" value="SGNH hydrolase"/>
    <property type="match status" value="1"/>
</dbReference>
<name>A0A8H3EI26_9LECA</name>
<sequence length="372" mass="42737">MYVSKESFDAQDLFEYVPKDIFASLRNPALALPRRVLTFLTVAIPFSIFWFFLSHDRLPSSLSTAPAMPTTKSHWHGWANIENMIIFGDSYTSTDFDPKKEQPSHSNPLGNPPLPKADSIHQKWLHYLTMTYNSSAIQTYNMAKHGATMDGFVRFYHEHYLPYYGISNHTGAAGWNSTNSLFATFYGINDVRRCTDQPRTKGDCSEIYTSLFAIYGFLLEQLYMTGARNFLILNIPPLNRMPFSRKWGHPVPSRAVSEWNTRLASLAADLTLKHPDATVFQFDTHALFSEVIDDPISYPETKMYKNTKDNCEEYKESGKKNDYKEVCEVKLGEYLWHDALHPTTAIHEAMAVQIAQMLETEHRRADENMKED</sequence>
<dbReference type="CDD" id="cd01846">
    <property type="entry name" value="fatty_acyltransferase_like"/>
    <property type="match status" value="1"/>
</dbReference>
<dbReference type="Gene3D" id="3.40.50.1110">
    <property type="entry name" value="SGNH hydrolase"/>
    <property type="match status" value="1"/>
</dbReference>
<accession>A0A8H3EI26</accession>
<evidence type="ECO:0000256" key="1">
    <source>
        <dbReference type="ARBA" id="ARBA00022801"/>
    </source>
</evidence>
<keyword evidence="2" id="KW-0472">Membrane</keyword>
<gene>
    <name evidence="3" type="ORF">IMSHALPRED_003937</name>
</gene>
<organism evidence="3 4">
    <name type="scientific">Imshaugia aleurites</name>
    <dbReference type="NCBI Taxonomy" id="172621"/>
    <lineage>
        <taxon>Eukaryota</taxon>
        <taxon>Fungi</taxon>
        <taxon>Dikarya</taxon>
        <taxon>Ascomycota</taxon>
        <taxon>Pezizomycotina</taxon>
        <taxon>Lecanoromycetes</taxon>
        <taxon>OSLEUM clade</taxon>
        <taxon>Lecanoromycetidae</taxon>
        <taxon>Lecanorales</taxon>
        <taxon>Lecanorineae</taxon>
        <taxon>Parmeliaceae</taxon>
        <taxon>Imshaugia</taxon>
    </lineage>
</organism>
<dbReference type="InterPro" id="IPR001087">
    <property type="entry name" value="GDSL"/>
</dbReference>
<evidence type="ECO:0000256" key="2">
    <source>
        <dbReference type="SAM" id="Phobius"/>
    </source>
</evidence>
<comment type="caution">
    <text evidence="3">The sequence shown here is derived from an EMBL/GenBank/DDBJ whole genome shotgun (WGS) entry which is preliminary data.</text>
</comment>
<protein>
    <recommendedName>
        <fullName evidence="5">Carbohydrate esterase family 16 protein</fullName>
    </recommendedName>
</protein>
<evidence type="ECO:0008006" key="5">
    <source>
        <dbReference type="Google" id="ProtNLM"/>
    </source>
</evidence>
<dbReference type="Proteomes" id="UP000664534">
    <property type="component" value="Unassembled WGS sequence"/>
</dbReference>
<dbReference type="Pfam" id="PF00657">
    <property type="entry name" value="Lipase_GDSL"/>
    <property type="match status" value="1"/>
</dbReference>
<dbReference type="AlphaFoldDB" id="A0A8H3EI26"/>
<dbReference type="EMBL" id="CAJPDT010000002">
    <property type="protein sequence ID" value="CAF9905703.1"/>
    <property type="molecule type" value="Genomic_DNA"/>
</dbReference>
<evidence type="ECO:0000313" key="4">
    <source>
        <dbReference type="Proteomes" id="UP000664534"/>
    </source>
</evidence>
<dbReference type="InterPro" id="IPR036514">
    <property type="entry name" value="SGNH_hydro_sf"/>
</dbReference>
<keyword evidence="2" id="KW-1133">Transmembrane helix</keyword>
<dbReference type="OrthoDB" id="1600564at2759"/>
<keyword evidence="4" id="KW-1185">Reference proteome</keyword>